<keyword evidence="11" id="KW-1185">Reference proteome</keyword>
<dbReference type="GO" id="GO:0043137">
    <property type="term" value="P:DNA replication, removal of RNA primer"/>
    <property type="evidence" value="ECO:0007669"/>
    <property type="project" value="TreeGrafter"/>
</dbReference>
<dbReference type="RefSeq" id="XP_033401649.1">
    <property type="nucleotide sequence ID" value="XM_033539741.1"/>
</dbReference>
<gene>
    <name evidence="10" type="ORF">K452DRAFT_283228</name>
</gene>
<comment type="similarity">
    <text evidence="2">Belongs to the RNase H family.</text>
</comment>
<evidence type="ECO:0000313" key="11">
    <source>
        <dbReference type="Proteomes" id="UP000799438"/>
    </source>
</evidence>
<protein>
    <recommendedName>
        <fullName evidence="3">ribonuclease H</fullName>
        <ecNumber evidence="3">3.1.26.4</ecNumber>
    </recommendedName>
</protein>
<feature type="domain" description="RNase H type-1" evidence="9">
    <location>
        <begin position="6"/>
        <end position="156"/>
    </location>
</feature>
<keyword evidence="4" id="KW-0540">Nuclease</keyword>
<dbReference type="InterPro" id="IPR036397">
    <property type="entry name" value="RNaseH_sf"/>
</dbReference>
<comment type="catalytic activity">
    <reaction evidence="1">
        <text>Endonucleolytic cleavage to 5'-phosphomonoester.</text>
        <dbReference type="EC" id="3.1.26.4"/>
    </reaction>
</comment>
<dbReference type="InterPro" id="IPR002156">
    <property type="entry name" value="RNaseH_domain"/>
</dbReference>
<dbReference type="GO" id="GO:0003676">
    <property type="term" value="F:nucleic acid binding"/>
    <property type="evidence" value="ECO:0007669"/>
    <property type="project" value="InterPro"/>
</dbReference>
<sequence length="192" mass="20393">MPTGDKGGMLNIYTDGSSLGNGALGAVAGVGVFFGPQDSRNVSESLVGPRQTNQRAELTAIQRALDIAPLHRDVQIYSDSNYAINCVTVWFHSWRKNNWHTSAKKPVENKDLVETIVARLEERDAAGVKTKFQWLKGHANDPGNIAADALAVTGARNAAKDIVNAAAAAAAGPPPPEAEAQAELEEAETEGY</sequence>
<dbReference type="CDD" id="cd09280">
    <property type="entry name" value="RNase_HI_eukaryote_like"/>
    <property type="match status" value="1"/>
</dbReference>
<dbReference type="Pfam" id="PF00075">
    <property type="entry name" value="RNase_H"/>
    <property type="match status" value="1"/>
</dbReference>
<dbReference type="GO" id="GO:0046872">
    <property type="term" value="F:metal ion binding"/>
    <property type="evidence" value="ECO:0007669"/>
    <property type="project" value="UniProtKB-KW"/>
</dbReference>
<dbReference type="GO" id="GO:0004523">
    <property type="term" value="F:RNA-DNA hybrid ribonuclease activity"/>
    <property type="evidence" value="ECO:0007669"/>
    <property type="project" value="UniProtKB-EC"/>
</dbReference>
<name>A0A6A6BSY0_9PEZI</name>
<feature type="region of interest" description="Disordered" evidence="8">
    <location>
        <begin position="167"/>
        <end position="192"/>
    </location>
</feature>
<dbReference type="GeneID" id="54297237"/>
<dbReference type="PANTHER" id="PTHR10642">
    <property type="entry name" value="RIBONUCLEASE H1"/>
    <property type="match status" value="1"/>
</dbReference>
<evidence type="ECO:0000256" key="5">
    <source>
        <dbReference type="ARBA" id="ARBA00022723"/>
    </source>
</evidence>
<evidence type="ECO:0000313" key="10">
    <source>
        <dbReference type="EMBL" id="KAF2145937.1"/>
    </source>
</evidence>
<dbReference type="PANTHER" id="PTHR10642:SF26">
    <property type="entry name" value="RIBONUCLEASE H1"/>
    <property type="match status" value="1"/>
</dbReference>
<evidence type="ECO:0000256" key="6">
    <source>
        <dbReference type="ARBA" id="ARBA00022759"/>
    </source>
</evidence>
<keyword evidence="5" id="KW-0479">Metal-binding</keyword>
<feature type="compositionally biased region" description="Acidic residues" evidence="8">
    <location>
        <begin position="180"/>
        <end position="192"/>
    </location>
</feature>
<evidence type="ECO:0000256" key="4">
    <source>
        <dbReference type="ARBA" id="ARBA00022722"/>
    </source>
</evidence>
<dbReference type="InterPro" id="IPR012337">
    <property type="entry name" value="RNaseH-like_sf"/>
</dbReference>
<dbReference type="Proteomes" id="UP000799438">
    <property type="component" value="Unassembled WGS sequence"/>
</dbReference>
<accession>A0A6A6BSY0</accession>
<evidence type="ECO:0000256" key="3">
    <source>
        <dbReference type="ARBA" id="ARBA00012180"/>
    </source>
</evidence>
<keyword evidence="6" id="KW-0255">Endonuclease</keyword>
<dbReference type="EC" id="3.1.26.4" evidence="3"/>
<evidence type="ECO:0000256" key="7">
    <source>
        <dbReference type="ARBA" id="ARBA00022801"/>
    </source>
</evidence>
<dbReference type="OrthoDB" id="407198at2759"/>
<organism evidence="10 11">
    <name type="scientific">Aplosporella prunicola CBS 121167</name>
    <dbReference type="NCBI Taxonomy" id="1176127"/>
    <lineage>
        <taxon>Eukaryota</taxon>
        <taxon>Fungi</taxon>
        <taxon>Dikarya</taxon>
        <taxon>Ascomycota</taxon>
        <taxon>Pezizomycotina</taxon>
        <taxon>Dothideomycetes</taxon>
        <taxon>Dothideomycetes incertae sedis</taxon>
        <taxon>Botryosphaeriales</taxon>
        <taxon>Aplosporellaceae</taxon>
        <taxon>Aplosporella</taxon>
    </lineage>
</organism>
<dbReference type="FunFam" id="3.30.420.10:FF:000090">
    <property type="entry name" value="Ribonuclease H"/>
    <property type="match status" value="1"/>
</dbReference>
<proteinExistence type="inferred from homology"/>
<reference evidence="10" key="1">
    <citation type="journal article" date="2020" name="Stud. Mycol.">
        <title>101 Dothideomycetes genomes: a test case for predicting lifestyles and emergence of pathogens.</title>
        <authorList>
            <person name="Haridas S."/>
            <person name="Albert R."/>
            <person name="Binder M."/>
            <person name="Bloem J."/>
            <person name="Labutti K."/>
            <person name="Salamov A."/>
            <person name="Andreopoulos B."/>
            <person name="Baker S."/>
            <person name="Barry K."/>
            <person name="Bills G."/>
            <person name="Bluhm B."/>
            <person name="Cannon C."/>
            <person name="Castanera R."/>
            <person name="Culley D."/>
            <person name="Daum C."/>
            <person name="Ezra D."/>
            <person name="Gonzalez J."/>
            <person name="Henrissat B."/>
            <person name="Kuo A."/>
            <person name="Liang C."/>
            <person name="Lipzen A."/>
            <person name="Lutzoni F."/>
            <person name="Magnuson J."/>
            <person name="Mondo S."/>
            <person name="Nolan M."/>
            <person name="Ohm R."/>
            <person name="Pangilinan J."/>
            <person name="Park H.-J."/>
            <person name="Ramirez L."/>
            <person name="Alfaro M."/>
            <person name="Sun H."/>
            <person name="Tritt A."/>
            <person name="Yoshinaga Y."/>
            <person name="Zwiers L.-H."/>
            <person name="Turgeon B."/>
            <person name="Goodwin S."/>
            <person name="Spatafora J."/>
            <person name="Crous P."/>
            <person name="Grigoriev I."/>
        </authorList>
    </citation>
    <scope>NUCLEOTIDE SEQUENCE</scope>
    <source>
        <strain evidence="10">CBS 121167</strain>
    </source>
</reference>
<evidence type="ECO:0000256" key="2">
    <source>
        <dbReference type="ARBA" id="ARBA00005300"/>
    </source>
</evidence>
<evidence type="ECO:0000259" key="9">
    <source>
        <dbReference type="PROSITE" id="PS50879"/>
    </source>
</evidence>
<evidence type="ECO:0000256" key="1">
    <source>
        <dbReference type="ARBA" id="ARBA00000077"/>
    </source>
</evidence>
<dbReference type="SUPFAM" id="SSF53098">
    <property type="entry name" value="Ribonuclease H-like"/>
    <property type="match status" value="1"/>
</dbReference>
<dbReference type="AlphaFoldDB" id="A0A6A6BSY0"/>
<keyword evidence="7" id="KW-0378">Hydrolase</keyword>
<dbReference type="EMBL" id="ML995476">
    <property type="protein sequence ID" value="KAF2145937.1"/>
    <property type="molecule type" value="Genomic_DNA"/>
</dbReference>
<dbReference type="InterPro" id="IPR050092">
    <property type="entry name" value="RNase_H"/>
</dbReference>
<dbReference type="PROSITE" id="PS50879">
    <property type="entry name" value="RNASE_H_1"/>
    <property type="match status" value="1"/>
</dbReference>
<evidence type="ECO:0000256" key="8">
    <source>
        <dbReference type="SAM" id="MobiDB-lite"/>
    </source>
</evidence>
<dbReference type="Gene3D" id="3.30.420.10">
    <property type="entry name" value="Ribonuclease H-like superfamily/Ribonuclease H"/>
    <property type="match status" value="1"/>
</dbReference>